<dbReference type="Gene3D" id="3.10.310.70">
    <property type="match status" value="1"/>
</dbReference>
<accession>A0A511H7R8</accession>
<dbReference type="EMBL" id="FNAJ01000001">
    <property type="protein sequence ID" value="SDD26345.1"/>
    <property type="molecule type" value="Genomic_DNA"/>
</dbReference>
<evidence type="ECO:0000313" key="5">
    <source>
        <dbReference type="Proteomes" id="UP000321224"/>
    </source>
</evidence>
<evidence type="ECO:0000313" key="2">
    <source>
        <dbReference type="EMBL" id="GEL69577.1"/>
    </source>
</evidence>
<dbReference type="Proteomes" id="UP000198717">
    <property type="component" value="Unassembled WGS sequence"/>
</dbReference>
<proteinExistence type="predicted"/>
<dbReference type="SUPFAM" id="SSF51556">
    <property type="entry name" value="Metallo-dependent hydrolases"/>
    <property type="match status" value="1"/>
</dbReference>
<dbReference type="InterPro" id="IPR013108">
    <property type="entry name" value="Amidohydro_3"/>
</dbReference>
<comment type="caution">
    <text evidence="2">The sequence shown here is derived from an EMBL/GenBank/DDBJ whole genome shotgun (WGS) entry which is preliminary data.</text>
</comment>
<reference evidence="2 5" key="2">
    <citation type="submission" date="2019-07" db="EMBL/GenBank/DDBJ databases">
        <title>Whole genome shotgun sequence of Myxococcus virescens NBRC 100334.</title>
        <authorList>
            <person name="Hosoyama A."/>
            <person name="Uohara A."/>
            <person name="Ohji S."/>
            <person name="Ichikawa N."/>
        </authorList>
    </citation>
    <scope>NUCLEOTIDE SEQUENCE [LARGE SCALE GENOMIC DNA]</scope>
    <source>
        <strain evidence="2 5">NBRC 100334</strain>
    </source>
</reference>
<dbReference type="Gene3D" id="3.20.20.140">
    <property type="entry name" value="Metal-dependent hydrolases"/>
    <property type="match status" value="1"/>
</dbReference>
<evidence type="ECO:0000313" key="3">
    <source>
        <dbReference type="EMBL" id="SDD26345.1"/>
    </source>
</evidence>
<protein>
    <submittedName>
        <fullName evidence="2">Amidohydrolase</fullName>
    </submittedName>
</protein>
<evidence type="ECO:0000259" key="1">
    <source>
        <dbReference type="Pfam" id="PF07969"/>
    </source>
</evidence>
<dbReference type="InterPro" id="IPR032466">
    <property type="entry name" value="Metal_Hydrolase"/>
</dbReference>
<dbReference type="Gene3D" id="2.30.40.10">
    <property type="entry name" value="Urease, subunit C, domain 1"/>
    <property type="match status" value="1"/>
</dbReference>
<keyword evidence="4" id="KW-1185">Reference proteome</keyword>
<dbReference type="GO" id="GO:0016810">
    <property type="term" value="F:hydrolase activity, acting on carbon-nitrogen (but not peptide) bonds"/>
    <property type="evidence" value="ECO:0007669"/>
    <property type="project" value="InterPro"/>
</dbReference>
<sequence length="646" mass="71608">MHHSHPTCTHCGCNNPLMDTLGEELLTTDAFSRVPEEHAARGPEAPESLLIYGGIIRPMINGSTEVVEAIGIHQGQVVAAGKRAAVEAEMQKLGISFNTHELKATETLLPGLIEPHVHIVASAMMAGFPDIGAFEGQFLRSGYNENWLSEQLKAEADSHHRSDDWVLGREVDPALMPFTVNPPGELNKLVTIDADFLDRHVPNKPVLLLSASMHTAYLNTAALKLTYENSTDLQKKFDTFEDYKDSNKGQLQEIPEMQPALAAIPRRQMLGITAQAVLNLARLFETAAKRGVTMLYDAGLNQVQLKVLKAYLKVYKSHVRIGGAKVILTPEDIGDDLKPYKPVAAYEDLYIGHLKVVSDGSNQGLTGYQNAEYRCDPAKNRGNFNFPNVAASQPDTMPPEFADLVQKAVNKNWSLMIHANGDKAIEFTTQAYVNALKSLSPEQRADRCDRIEHCSLLSPEQLNTMSTWGISPSFLIGHVGYWGYAFDKAIFEKDKARTLDLCKSALDRGLRITFHCDYSVSPLGPLRQMEQAITRIMEADPDKGVLNEDERLTPEQALRAVTYDAAWHCRAENWVGSLKPGHLADFVVLQQDPLSMGKKLPARGHGHDVARTEQELPPVQAIYQQMRDIKVLSTWKGGVRLYAAKD</sequence>
<dbReference type="SUPFAM" id="SSF51338">
    <property type="entry name" value="Composite domain of metallo-dependent hydrolases"/>
    <property type="match status" value="1"/>
</dbReference>
<organism evidence="2 5">
    <name type="scientific">Myxococcus virescens</name>
    <dbReference type="NCBI Taxonomy" id="83456"/>
    <lineage>
        <taxon>Bacteria</taxon>
        <taxon>Pseudomonadati</taxon>
        <taxon>Myxococcota</taxon>
        <taxon>Myxococcia</taxon>
        <taxon>Myxococcales</taxon>
        <taxon>Cystobacterineae</taxon>
        <taxon>Myxococcaceae</taxon>
        <taxon>Myxococcus</taxon>
    </lineage>
</organism>
<gene>
    <name evidence="2" type="ORF">MVI01_13610</name>
    <name evidence="3" type="ORF">SAMN04488504_101175</name>
</gene>
<dbReference type="EMBL" id="BJVY01000005">
    <property type="protein sequence ID" value="GEL69577.1"/>
    <property type="molecule type" value="Genomic_DNA"/>
</dbReference>
<evidence type="ECO:0000313" key="4">
    <source>
        <dbReference type="Proteomes" id="UP000198717"/>
    </source>
</evidence>
<name>A0A511H7R8_9BACT</name>
<dbReference type="PANTHER" id="PTHR22642">
    <property type="entry name" value="IMIDAZOLONEPROPIONASE"/>
    <property type="match status" value="1"/>
</dbReference>
<dbReference type="InterPro" id="IPR011059">
    <property type="entry name" value="Metal-dep_hydrolase_composite"/>
</dbReference>
<feature type="domain" description="Amidohydrolase 3" evidence="1">
    <location>
        <begin position="107"/>
        <end position="642"/>
    </location>
</feature>
<dbReference type="Pfam" id="PF07969">
    <property type="entry name" value="Amidohydro_3"/>
    <property type="match status" value="1"/>
</dbReference>
<dbReference type="RefSeq" id="WP_090484387.1">
    <property type="nucleotide sequence ID" value="NZ_BJVY01000005.1"/>
</dbReference>
<reference evidence="3 4" key="1">
    <citation type="submission" date="2016-10" db="EMBL/GenBank/DDBJ databases">
        <authorList>
            <person name="Varghese N."/>
            <person name="Submissions S."/>
        </authorList>
    </citation>
    <scope>NUCLEOTIDE SEQUENCE [LARGE SCALE GENOMIC DNA]</scope>
    <source>
        <strain evidence="3 4">DSM 2260</strain>
    </source>
</reference>
<dbReference type="AlphaFoldDB" id="A0A511H7R8"/>
<dbReference type="PANTHER" id="PTHR22642:SF2">
    <property type="entry name" value="PROTEIN LONG AFTER FAR-RED 3"/>
    <property type="match status" value="1"/>
</dbReference>
<keyword evidence="2" id="KW-0378">Hydrolase</keyword>
<dbReference type="Proteomes" id="UP000321224">
    <property type="component" value="Unassembled WGS sequence"/>
</dbReference>